<dbReference type="Gene3D" id="1.20.1250.20">
    <property type="entry name" value="MFS general substrate transporter like domains"/>
    <property type="match status" value="1"/>
</dbReference>
<keyword evidence="9" id="KW-1185">Reference proteome</keyword>
<evidence type="ECO:0000256" key="2">
    <source>
        <dbReference type="ARBA" id="ARBA00022475"/>
    </source>
</evidence>
<evidence type="ECO:0000256" key="4">
    <source>
        <dbReference type="ARBA" id="ARBA00022989"/>
    </source>
</evidence>
<reference evidence="8 9" key="1">
    <citation type="submission" date="2018-12" db="EMBL/GenBank/DDBJ databases">
        <title>Draft genome sequence of Embleya hyalina NBRC 13850T.</title>
        <authorList>
            <person name="Komaki H."/>
            <person name="Hosoyama A."/>
            <person name="Kimura A."/>
            <person name="Ichikawa N."/>
            <person name="Tamura T."/>
        </authorList>
    </citation>
    <scope>NUCLEOTIDE SEQUENCE [LARGE SCALE GENOMIC DNA]</scope>
    <source>
        <strain evidence="8 9">NBRC 13850</strain>
    </source>
</reference>
<evidence type="ECO:0000256" key="6">
    <source>
        <dbReference type="SAM" id="MobiDB-lite"/>
    </source>
</evidence>
<evidence type="ECO:0008006" key="10">
    <source>
        <dbReference type="Google" id="ProtNLM"/>
    </source>
</evidence>
<organism evidence="8 9">
    <name type="scientific">Embleya hyalina</name>
    <dbReference type="NCBI Taxonomy" id="516124"/>
    <lineage>
        <taxon>Bacteria</taxon>
        <taxon>Bacillati</taxon>
        <taxon>Actinomycetota</taxon>
        <taxon>Actinomycetes</taxon>
        <taxon>Kitasatosporales</taxon>
        <taxon>Streptomycetaceae</taxon>
        <taxon>Embleya</taxon>
    </lineage>
</organism>
<proteinExistence type="predicted"/>
<sequence length="233" mass="24425">MAPTPSRLVRALPYRPALRHPTMRRLLPGFVFSSLGDGMAVVAVGWLAIDLAPASNRSVWVALAAAAYVLPGALGALFLGPWLRQRSPAHLAGWDAILRMCALGTIPVCYAVGFLSIQAYVALLAASSVLHSWGQGGIYTLVARVLPERDHLAGNALLSSVGAFATIVGPMLAGALIVVGGRRPCSPSTRSPSSCSPSPSSSCCPTSVRPHPRTRRERRASRPSGATPPSWAC</sequence>
<feature type="transmembrane region" description="Helical" evidence="7">
    <location>
        <begin position="59"/>
        <end position="79"/>
    </location>
</feature>
<evidence type="ECO:0000256" key="7">
    <source>
        <dbReference type="SAM" id="Phobius"/>
    </source>
</evidence>
<accession>A0A401Z6V7</accession>
<feature type="transmembrane region" description="Helical" evidence="7">
    <location>
        <begin position="100"/>
        <end position="123"/>
    </location>
</feature>
<name>A0A401Z6V7_9ACTN</name>
<protein>
    <recommendedName>
        <fullName evidence="10">MFS transporter</fullName>
    </recommendedName>
</protein>
<dbReference type="EMBL" id="BIFH01000069">
    <property type="protein sequence ID" value="GCE02573.1"/>
    <property type="molecule type" value="Genomic_DNA"/>
</dbReference>
<gene>
    <name evidence="8" type="ORF">EHYA_10350</name>
</gene>
<dbReference type="SUPFAM" id="SSF103473">
    <property type="entry name" value="MFS general substrate transporter"/>
    <property type="match status" value="1"/>
</dbReference>
<dbReference type="AlphaFoldDB" id="A0A401Z6V7"/>
<comment type="caution">
    <text evidence="8">The sequence shown here is derived from an EMBL/GenBank/DDBJ whole genome shotgun (WGS) entry which is preliminary data.</text>
</comment>
<evidence type="ECO:0000256" key="5">
    <source>
        <dbReference type="ARBA" id="ARBA00023136"/>
    </source>
</evidence>
<dbReference type="InterPro" id="IPR036259">
    <property type="entry name" value="MFS_trans_sf"/>
</dbReference>
<keyword evidence="2" id="KW-1003">Cell membrane</keyword>
<feature type="transmembrane region" description="Helical" evidence="7">
    <location>
        <begin position="26"/>
        <end position="47"/>
    </location>
</feature>
<feature type="compositionally biased region" description="Low complexity" evidence="6">
    <location>
        <begin position="188"/>
        <end position="209"/>
    </location>
</feature>
<dbReference type="PANTHER" id="PTHR23513:SF6">
    <property type="entry name" value="MAJOR FACILITATOR SUPERFAMILY ASSOCIATED DOMAIN-CONTAINING PROTEIN"/>
    <property type="match status" value="1"/>
</dbReference>
<evidence type="ECO:0000256" key="1">
    <source>
        <dbReference type="ARBA" id="ARBA00004651"/>
    </source>
</evidence>
<feature type="compositionally biased region" description="Basic residues" evidence="6">
    <location>
        <begin position="210"/>
        <end position="221"/>
    </location>
</feature>
<evidence type="ECO:0000313" key="9">
    <source>
        <dbReference type="Proteomes" id="UP000286931"/>
    </source>
</evidence>
<evidence type="ECO:0000256" key="3">
    <source>
        <dbReference type="ARBA" id="ARBA00022692"/>
    </source>
</evidence>
<dbReference type="GO" id="GO:0005886">
    <property type="term" value="C:plasma membrane"/>
    <property type="evidence" value="ECO:0007669"/>
    <property type="project" value="UniProtKB-SubCell"/>
</dbReference>
<keyword evidence="4 7" id="KW-1133">Transmembrane helix</keyword>
<evidence type="ECO:0000313" key="8">
    <source>
        <dbReference type="EMBL" id="GCE02573.1"/>
    </source>
</evidence>
<dbReference type="Proteomes" id="UP000286931">
    <property type="component" value="Unassembled WGS sequence"/>
</dbReference>
<comment type="subcellular location">
    <subcellularLocation>
        <location evidence="1">Cell membrane</location>
        <topology evidence="1">Multi-pass membrane protein</topology>
    </subcellularLocation>
</comment>
<keyword evidence="5 7" id="KW-0472">Membrane</keyword>
<keyword evidence="3 7" id="KW-0812">Transmembrane</keyword>
<dbReference type="PANTHER" id="PTHR23513">
    <property type="entry name" value="INTEGRAL MEMBRANE EFFLUX PROTEIN-RELATED"/>
    <property type="match status" value="1"/>
</dbReference>
<feature type="transmembrane region" description="Helical" evidence="7">
    <location>
        <begin position="156"/>
        <end position="180"/>
    </location>
</feature>
<feature type="region of interest" description="Disordered" evidence="6">
    <location>
        <begin position="188"/>
        <end position="233"/>
    </location>
</feature>